<dbReference type="EMBL" id="UAWN01000015">
    <property type="protein sequence ID" value="SQC40087.1"/>
    <property type="molecule type" value="Genomic_DNA"/>
</dbReference>
<keyword evidence="1" id="KW-0812">Transmembrane</keyword>
<name>A0A2X3EYS7_KLEPN</name>
<keyword evidence="1" id="KW-0472">Membrane</keyword>
<dbReference type="Proteomes" id="UP000251088">
    <property type="component" value="Unassembled WGS sequence"/>
</dbReference>
<gene>
    <name evidence="1" type="primary">yegH_2</name>
    <name evidence="1" type="ORF">NCTC9128_06078</name>
</gene>
<reference evidence="1 2" key="1">
    <citation type="submission" date="2018-06" db="EMBL/GenBank/DDBJ databases">
        <authorList>
            <consortium name="Pathogen Informatics"/>
            <person name="Doyle S."/>
        </authorList>
    </citation>
    <scope>NUCLEOTIDE SEQUENCE [LARGE SCALE GENOMIC DNA]</scope>
    <source>
        <strain evidence="1 2">NCTC9128</strain>
    </source>
</reference>
<evidence type="ECO:0000313" key="1">
    <source>
        <dbReference type="EMBL" id="SQC40087.1"/>
    </source>
</evidence>
<organism evidence="1 2">
    <name type="scientific">Klebsiella pneumoniae</name>
    <dbReference type="NCBI Taxonomy" id="573"/>
    <lineage>
        <taxon>Bacteria</taxon>
        <taxon>Pseudomonadati</taxon>
        <taxon>Pseudomonadota</taxon>
        <taxon>Gammaproteobacteria</taxon>
        <taxon>Enterobacterales</taxon>
        <taxon>Enterobacteriaceae</taxon>
        <taxon>Klebsiella/Raoultella group</taxon>
        <taxon>Klebsiella</taxon>
        <taxon>Klebsiella pneumoniae complex</taxon>
    </lineage>
</organism>
<accession>A0A2X3EYS7</accession>
<sequence length="36" mass="4008">MLAMGMRLLLLASISWLVTLTKPLIVFHDFSFSAAI</sequence>
<protein>
    <submittedName>
        <fullName evidence="1">Putative transmembrane protein</fullName>
    </submittedName>
</protein>
<dbReference type="AlphaFoldDB" id="A0A2X3EYS7"/>
<evidence type="ECO:0000313" key="2">
    <source>
        <dbReference type="Proteomes" id="UP000251088"/>
    </source>
</evidence>
<proteinExistence type="predicted"/>